<dbReference type="PROSITE" id="PS00893">
    <property type="entry name" value="NUDIX_BOX"/>
    <property type="match status" value="1"/>
</dbReference>
<keyword evidence="6" id="KW-0227">DNA damage</keyword>
<dbReference type="AlphaFoldDB" id="A0A562UW30"/>
<evidence type="ECO:0000313" key="19">
    <source>
        <dbReference type="EMBL" id="TWJ09797.1"/>
    </source>
</evidence>
<dbReference type="InterPro" id="IPR000086">
    <property type="entry name" value="NUDIX_hydrolase_dom"/>
</dbReference>
<accession>A0A562UW30</accession>
<comment type="caution">
    <text evidence="19">The sequence shown here is derived from an EMBL/GenBank/DDBJ whole genome shotgun (WGS) entry which is preliminary data.</text>
</comment>
<evidence type="ECO:0000256" key="8">
    <source>
        <dbReference type="ARBA" id="ARBA00022842"/>
    </source>
</evidence>
<evidence type="ECO:0000256" key="3">
    <source>
        <dbReference type="ARBA" id="ARBA00022457"/>
    </source>
</evidence>
<evidence type="ECO:0000256" key="12">
    <source>
        <dbReference type="ARBA" id="ARBA00038905"/>
    </source>
</evidence>
<dbReference type="PRINTS" id="PR00502">
    <property type="entry name" value="NUDIXFAMILY"/>
</dbReference>
<keyword evidence="7 17" id="KW-0378">Hydrolase</keyword>
<dbReference type="GO" id="GO:0044715">
    <property type="term" value="F:8-oxo-dGDP phosphatase activity"/>
    <property type="evidence" value="ECO:0007669"/>
    <property type="project" value="TreeGrafter"/>
</dbReference>
<comment type="catalytic activity">
    <reaction evidence="10">
        <text>8-oxo-dGTP + H2O = 8-oxo-dGMP + diphosphate + H(+)</text>
        <dbReference type="Rhea" id="RHEA:31575"/>
        <dbReference type="ChEBI" id="CHEBI:15377"/>
        <dbReference type="ChEBI" id="CHEBI:15378"/>
        <dbReference type="ChEBI" id="CHEBI:33019"/>
        <dbReference type="ChEBI" id="CHEBI:63224"/>
        <dbReference type="ChEBI" id="CHEBI:77896"/>
        <dbReference type="EC" id="3.6.1.55"/>
    </reaction>
</comment>
<evidence type="ECO:0000256" key="10">
    <source>
        <dbReference type="ARBA" id="ARBA00035861"/>
    </source>
</evidence>
<dbReference type="PROSITE" id="PS51462">
    <property type="entry name" value="NUDIX"/>
    <property type="match status" value="1"/>
</dbReference>
<evidence type="ECO:0000256" key="11">
    <source>
        <dbReference type="ARBA" id="ARBA00036904"/>
    </source>
</evidence>
<dbReference type="GO" id="GO:0035539">
    <property type="term" value="F:8-oxo-7,8-dihydrodeoxyguanosine triphosphate pyrophosphatase activity"/>
    <property type="evidence" value="ECO:0007669"/>
    <property type="project" value="UniProtKB-EC"/>
</dbReference>
<dbReference type="InterPro" id="IPR020084">
    <property type="entry name" value="NUDIX_hydrolase_CS"/>
</dbReference>
<dbReference type="InterPro" id="IPR015797">
    <property type="entry name" value="NUDIX_hydrolase-like_dom_sf"/>
</dbReference>
<keyword evidence="9" id="KW-0234">DNA repair</keyword>
<reference evidence="19 20" key="1">
    <citation type="submission" date="2019-07" db="EMBL/GenBank/DDBJ databases">
        <title>Genomic Encyclopedia of Archaeal and Bacterial Type Strains, Phase II (KMG-II): from individual species to whole genera.</title>
        <authorList>
            <person name="Goeker M."/>
        </authorList>
    </citation>
    <scope>NUCLEOTIDE SEQUENCE [LARGE SCALE GENOMIC DNA]</scope>
    <source>
        <strain evidence="19 20">ATCC BAA-2084</strain>
    </source>
</reference>
<dbReference type="InterPro" id="IPR047127">
    <property type="entry name" value="MutT-like"/>
</dbReference>
<dbReference type="PANTHER" id="PTHR47707">
    <property type="entry name" value="8-OXO-DGTP DIPHOSPHATASE"/>
    <property type="match status" value="1"/>
</dbReference>
<evidence type="ECO:0000256" key="2">
    <source>
        <dbReference type="ARBA" id="ARBA00005582"/>
    </source>
</evidence>
<dbReference type="GO" id="GO:0006281">
    <property type="term" value="P:DNA repair"/>
    <property type="evidence" value="ECO:0007669"/>
    <property type="project" value="UniProtKB-KW"/>
</dbReference>
<organism evidence="19 20">
    <name type="scientific">Altererythrobacter ishigakiensis</name>
    <dbReference type="NCBI Taxonomy" id="476157"/>
    <lineage>
        <taxon>Bacteria</taxon>
        <taxon>Pseudomonadati</taxon>
        <taxon>Pseudomonadota</taxon>
        <taxon>Alphaproteobacteria</taxon>
        <taxon>Sphingomonadales</taxon>
        <taxon>Erythrobacteraceae</taxon>
        <taxon>Altererythrobacter</taxon>
    </lineage>
</organism>
<dbReference type="SUPFAM" id="SSF55811">
    <property type="entry name" value="Nudix"/>
    <property type="match status" value="1"/>
</dbReference>
<dbReference type="GO" id="GO:0006260">
    <property type="term" value="P:DNA replication"/>
    <property type="evidence" value="ECO:0007669"/>
    <property type="project" value="UniProtKB-KW"/>
</dbReference>
<dbReference type="EC" id="3.6.1.55" evidence="12"/>
<evidence type="ECO:0000259" key="18">
    <source>
        <dbReference type="PROSITE" id="PS51462"/>
    </source>
</evidence>
<keyword evidence="5" id="KW-0479">Metal-binding</keyword>
<proteinExistence type="inferred from homology"/>
<dbReference type="Proteomes" id="UP000320547">
    <property type="component" value="Unassembled WGS sequence"/>
</dbReference>
<dbReference type="STRING" id="476157.GCA_001663155_01911"/>
<name>A0A562UW30_9SPHN</name>
<keyword evidence="20" id="KW-1185">Reference proteome</keyword>
<evidence type="ECO:0000256" key="6">
    <source>
        <dbReference type="ARBA" id="ARBA00022763"/>
    </source>
</evidence>
<evidence type="ECO:0000256" key="5">
    <source>
        <dbReference type="ARBA" id="ARBA00022723"/>
    </source>
</evidence>
<dbReference type="Pfam" id="PF00293">
    <property type="entry name" value="NUDIX"/>
    <property type="match status" value="1"/>
</dbReference>
<keyword evidence="8" id="KW-0460">Magnesium</keyword>
<comment type="catalytic activity">
    <reaction evidence="11">
        <text>8-oxo-GTP + H2O = 8-oxo-GMP + diphosphate + H(+)</text>
        <dbReference type="Rhea" id="RHEA:67616"/>
        <dbReference type="ChEBI" id="CHEBI:15377"/>
        <dbReference type="ChEBI" id="CHEBI:15378"/>
        <dbReference type="ChEBI" id="CHEBI:33019"/>
        <dbReference type="ChEBI" id="CHEBI:143553"/>
        <dbReference type="ChEBI" id="CHEBI:145694"/>
    </reaction>
</comment>
<evidence type="ECO:0000256" key="14">
    <source>
        <dbReference type="ARBA" id="ARBA00041592"/>
    </source>
</evidence>
<comment type="cofactor">
    <cofactor evidence="1">
        <name>Mg(2+)</name>
        <dbReference type="ChEBI" id="CHEBI:18420"/>
    </cofactor>
</comment>
<evidence type="ECO:0000256" key="4">
    <source>
        <dbReference type="ARBA" id="ARBA00022705"/>
    </source>
</evidence>
<dbReference type="GO" id="GO:0046872">
    <property type="term" value="F:metal ion binding"/>
    <property type="evidence" value="ECO:0007669"/>
    <property type="project" value="UniProtKB-KW"/>
</dbReference>
<dbReference type="PANTHER" id="PTHR47707:SF1">
    <property type="entry name" value="NUDIX HYDROLASE FAMILY PROTEIN"/>
    <property type="match status" value="1"/>
</dbReference>
<evidence type="ECO:0000256" key="16">
    <source>
        <dbReference type="ARBA" id="ARBA00042798"/>
    </source>
</evidence>
<evidence type="ECO:0000256" key="1">
    <source>
        <dbReference type="ARBA" id="ARBA00001946"/>
    </source>
</evidence>
<dbReference type="OrthoDB" id="9810648at2"/>
<evidence type="ECO:0000313" key="20">
    <source>
        <dbReference type="Proteomes" id="UP000320547"/>
    </source>
</evidence>
<evidence type="ECO:0000256" key="15">
    <source>
        <dbReference type="ARBA" id="ARBA00041979"/>
    </source>
</evidence>
<gene>
    <name evidence="19" type="ORF">JN10_1443</name>
</gene>
<evidence type="ECO:0000256" key="17">
    <source>
        <dbReference type="RuleBase" id="RU003476"/>
    </source>
</evidence>
<dbReference type="EMBL" id="VLLK01000001">
    <property type="protein sequence ID" value="TWJ09797.1"/>
    <property type="molecule type" value="Genomic_DNA"/>
</dbReference>
<protein>
    <recommendedName>
        <fullName evidence="13">8-oxo-dGTP diphosphatase</fullName>
        <ecNumber evidence="12">3.6.1.55</ecNumber>
    </recommendedName>
    <alternativeName>
        <fullName evidence="16">7,8-dihydro-8-oxoguanine-triphosphatase</fullName>
    </alternativeName>
    <alternativeName>
        <fullName evidence="15">Mutator protein MutT</fullName>
    </alternativeName>
    <alternativeName>
        <fullName evidence="14">dGTP pyrophosphohydrolase</fullName>
    </alternativeName>
</protein>
<dbReference type="GO" id="GO:0008413">
    <property type="term" value="F:8-oxo-7,8-dihydroguanosine triphosphate pyrophosphatase activity"/>
    <property type="evidence" value="ECO:0007669"/>
    <property type="project" value="TreeGrafter"/>
</dbReference>
<feature type="domain" description="Nudix hydrolase" evidence="18">
    <location>
        <begin position="1"/>
        <end position="125"/>
    </location>
</feature>
<dbReference type="GO" id="GO:0044716">
    <property type="term" value="F:8-oxo-GDP phosphatase activity"/>
    <property type="evidence" value="ECO:0007669"/>
    <property type="project" value="TreeGrafter"/>
</dbReference>
<dbReference type="CDD" id="cd03425">
    <property type="entry name" value="NUDIX_MutT_NudA_like"/>
    <property type="match status" value="1"/>
</dbReference>
<keyword evidence="4" id="KW-0235">DNA replication</keyword>
<evidence type="ECO:0000256" key="9">
    <source>
        <dbReference type="ARBA" id="ARBA00023204"/>
    </source>
</evidence>
<dbReference type="RefSeq" id="WP_067600406.1">
    <property type="nucleotide sequence ID" value="NZ_CP015963.1"/>
</dbReference>
<dbReference type="Gene3D" id="3.90.79.10">
    <property type="entry name" value="Nucleoside Triphosphate Pyrophosphohydrolase"/>
    <property type="match status" value="1"/>
</dbReference>
<evidence type="ECO:0000256" key="13">
    <source>
        <dbReference type="ARBA" id="ARBA00040794"/>
    </source>
</evidence>
<sequence length="134" mass="14312">MKQVAAAIAISEGKVLVTRRAAGQKLAGFWEFPGGKLEPGEDVQMCIVRELQEELGVTSTAGEVLTVSEYTYPGGAISLIAVEVSLHSSEFTLTVHDEYAWKAPGELLALNLAPADIPIARQIQEGATTQRSES</sequence>
<dbReference type="InterPro" id="IPR020476">
    <property type="entry name" value="Nudix_hydrolase"/>
</dbReference>
<keyword evidence="3" id="KW-0515">Mutator protein</keyword>
<comment type="similarity">
    <text evidence="2 17">Belongs to the Nudix hydrolase family.</text>
</comment>
<evidence type="ECO:0000256" key="7">
    <source>
        <dbReference type="ARBA" id="ARBA00022801"/>
    </source>
</evidence>